<comment type="caution">
    <text evidence="2">The sequence shown here is derived from an EMBL/GenBank/DDBJ whole genome shotgun (WGS) entry which is preliminary data.</text>
</comment>
<protein>
    <submittedName>
        <fullName evidence="2">Uncharacterized protein</fullName>
    </submittedName>
</protein>
<organism evidence="2 3">
    <name type="scientific">Dioscorea zingiberensis</name>
    <dbReference type="NCBI Taxonomy" id="325984"/>
    <lineage>
        <taxon>Eukaryota</taxon>
        <taxon>Viridiplantae</taxon>
        <taxon>Streptophyta</taxon>
        <taxon>Embryophyta</taxon>
        <taxon>Tracheophyta</taxon>
        <taxon>Spermatophyta</taxon>
        <taxon>Magnoliopsida</taxon>
        <taxon>Liliopsida</taxon>
        <taxon>Dioscoreales</taxon>
        <taxon>Dioscoreaceae</taxon>
        <taxon>Dioscorea</taxon>
    </lineage>
</organism>
<reference evidence="2" key="1">
    <citation type="submission" date="2021-03" db="EMBL/GenBank/DDBJ databases">
        <authorList>
            <person name="Li Z."/>
            <person name="Yang C."/>
        </authorList>
    </citation>
    <scope>NUCLEOTIDE SEQUENCE</scope>
    <source>
        <strain evidence="2">Dzin_1.0</strain>
        <tissue evidence="2">Leaf</tissue>
    </source>
</reference>
<name>A0A9D5CT25_9LILI</name>
<keyword evidence="3" id="KW-1185">Reference proteome</keyword>
<dbReference type="EMBL" id="JAGGNH010000003">
    <property type="protein sequence ID" value="KAJ0979341.1"/>
    <property type="molecule type" value="Genomic_DNA"/>
</dbReference>
<reference evidence="2" key="2">
    <citation type="journal article" date="2022" name="Hortic Res">
        <title>The genome of Dioscorea zingiberensis sheds light on the biosynthesis, origin and evolution of the medicinally important diosgenin saponins.</title>
        <authorList>
            <person name="Li Y."/>
            <person name="Tan C."/>
            <person name="Li Z."/>
            <person name="Guo J."/>
            <person name="Li S."/>
            <person name="Chen X."/>
            <person name="Wang C."/>
            <person name="Dai X."/>
            <person name="Yang H."/>
            <person name="Song W."/>
            <person name="Hou L."/>
            <person name="Xu J."/>
            <person name="Tong Z."/>
            <person name="Xu A."/>
            <person name="Yuan X."/>
            <person name="Wang W."/>
            <person name="Yang Q."/>
            <person name="Chen L."/>
            <person name="Sun Z."/>
            <person name="Wang K."/>
            <person name="Pan B."/>
            <person name="Chen J."/>
            <person name="Bao Y."/>
            <person name="Liu F."/>
            <person name="Qi X."/>
            <person name="Gang D.R."/>
            <person name="Wen J."/>
            <person name="Li J."/>
        </authorList>
    </citation>
    <scope>NUCLEOTIDE SEQUENCE</scope>
    <source>
        <strain evidence="2">Dzin_1.0</strain>
    </source>
</reference>
<evidence type="ECO:0000256" key="1">
    <source>
        <dbReference type="SAM" id="SignalP"/>
    </source>
</evidence>
<sequence length="81" mass="9053">MGNKWCGCFMFVLVLVLVFTGNGQSKGTGNSVMNGDEIYQIDYHGPETHSSLAPPEISWSDPKLKHWTNKDANKSRKMKHG</sequence>
<gene>
    <name evidence="2" type="ORF">J5N97_014815</name>
</gene>
<feature type="signal peptide" evidence="1">
    <location>
        <begin position="1"/>
        <end position="25"/>
    </location>
</feature>
<dbReference type="Proteomes" id="UP001085076">
    <property type="component" value="Miscellaneous, Linkage group lg03"/>
</dbReference>
<accession>A0A9D5CT25</accession>
<dbReference type="OrthoDB" id="1932094at2759"/>
<evidence type="ECO:0000313" key="3">
    <source>
        <dbReference type="Proteomes" id="UP001085076"/>
    </source>
</evidence>
<dbReference type="AlphaFoldDB" id="A0A9D5CT25"/>
<feature type="chain" id="PRO_5039089186" evidence="1">
    <location>
        <begin position="26"/>
        <end position="81"/>
    </location>
</feature>
<keyword evidence="1" id="KW-0732">Signal</keyword>
<evidence type="ECO:0000313" key="2">
    <source>
        <dbReference type="EMBL" id="KAJ0979341.1"/>
    </source>
</evidence>
<proteinExistence type="predicted"/>